<dbReference type="Pfam" id="PF01966">
    <property type="entry name" value="HD"/>
    <property type="match status" value="1"/>
</dbReference>
<dbReference type="PANTHER" id="PTHR35795">
    <property type="entry name" value="SLR1885 PROTEIN"/>
    <property type="match status" value="1"/>
</dbReference>
<feature type="domain" description="HD" evidence="7">
    <location>
        <begin position="19"/>
        <end position="134"/>
    </location>
</feature>
<evidence type="ECO:0000313" key="9">
    <source>
        <dbReference type="Proteomes" id="UP000265930"/>
    </source>
</evidence>
<keyword evidence="2" id="KW-0479">Metal-binding</keyword>
<evidence type="ECO:0000256" key="1">
    <source>
        <dbReference type="ARBA" id="ARBA00012506"/>
    </source>
</evidence>
<dbReference type="GO" id="GO:0046872">
    <property type="term" value="F:metal ion binding"/>
    <property type="evidence" value="ECO:0007669"/>
    <property type="project" value="UniProtKB-KW"/>
</dbReference>
<evidence type="ECO:0000256" key="3">
    <source>
        <dbReference type="ARBA" id="ARBA00022741"/>
    </source>
</evidence>
<dbReference type="Gene3D" id="1.10.3210.10">
    <property type="entry name" value="Hypothetical protein af1432"/>
    <property type="match status" value="1"/>
</dbReference>
<dbReference type="PROSITE" id="PS51831">
    <property type="entry name" value="HD"/>
    <property type="match status" value="1"/>
</dbReference>
<reference evidence="8 9" key="1">
    <citation type="submission" date="2018-08" db="EMBL/GenBank/DDBJ databases">
        <title>Genome of Clostridium chromiireducens C1, DSM12136.</title>
        <authorList>
            <person name="Xing M."/>
            <person name="Wei Y."/>
            <person name="Ang E.L."/>
            <person name="Zhao H."/>
            <person name="Zhang Y."/>
        </authorList>
    </citation>
    <scope>NUCLEOTIDE SEQUENCE [LARGE SCALE GENOMIC DNA]</scope>
    <source>
        <strain evidence="8 9">C1</strain>
    </source>
</reference>
<gene>
    <name evidence="8" type="ORF">D2A34_23085</name>
</gene>
<dbReference type="GO" id="GO:0008803">
    <property type="term" value="F:bis(5'-nucleosyl)-tetraphosphatase (symmetrical) activity"/>
    <property type="evidence" value="ECO:0007669"/>
    <property type="project" value="UniProtKB-EC"/>
</dbReference>
<protein>
    <recommendedName>
        <fullName evidence="1">bis(5'-nucleosyl)-tetraphosphatase (symmetrical)</fullName>
        <ecNumber evidence="1">3.6.1.41</ecNumber>
    </recommendedName>
</protein>
<dbReference type="EC" id="3.6.1.41" evidence="1"/>
<keyword evidence="5" id="KW-0408">Iron</keyword>
<dbReference type="EMBL" id="QXDJ01000007">
    <property type="protein sequence ID" value="RII32555.1"/>
    <property type="molecule type" value="Genomic_DNA"/>
</dbReference>
<proteinExistence type="predicted"/>
<dbReference type="Proteomes" id="UP000265930">
    <property type="component" value="Unassembled WGS sequence"/>
</dbReference>
<evidence type="ECO:0000256" key="6">
    <source>
        <dbReference type="ARBA" id="ARBA00049417"/>
    </source>
</evidence>
<keyword evidence="4" id="KW-0378">Hydrolase</keyword>
<dbReference type="NCBIfam" id="TIGR00488">
    <property type="entry name" value="bis(5'-nucleosyl)-tetraphosphatase (symmetrical) YqeK"/>
    <property type="match status" value="1"/>
</dbReference>
<name>A0A399IHU3_9CLOT</name>
<evidence type="ECO:0000259" key="7">
    <source>
        <dbReference type="PROSITE" id="PS51831"/>
    </source>
</evidence>
<dbReference type="AlphaFoldDB" id="A0A399IHU3"/>
<evidence type="ECO:0000256" key="4">
    <source>
        <dbReference type="ARBA" id="ARBA00022801"/>
    </source>
</evidence>
<evidence type="ECO:0000313" key="8">
    <source>
        <dbReference type="EMBL" id="RII32555.1"/>
    </source>
</evidence>
<dbReference type="PANTHER" id="PTHR35795:SF1">
    <property type="entry name" value="BIS(5'-NUCLEOSYL)-TETRAPHOSPHATASE, SYMMETRICAL"/>
    <property type="match status" value="1"/>
</dbReference>
<comment type="caution">
    <text evidence="8">The sequence shown here is derived from an EMBL/GenBank/DDBJ whole genome shotgun (WGS) entry which is preliminary data.</text>
</comment>
<dbReference type="GO" id="GO:0000166">
    <property type="term" value="F:nucleotide binding"/>
    <property type="evidence" value="ECO:0007669"/>
    <property type="project" value="UniProtKB-KW"/>
</dbReference>
<accession>A0A399IHU3</accession>
<evidence type="ECO:0000256" key="5">
    <source>
        <dbReference type="ARBA" id="ARBA00023004"/>
    </source>
</evidence>
<sequence>MLSIEEIKVYLKTNLMEKRYTHILGVADTAKKLAKLNGISEEKAEIAGLSHDVAKNLKIDTMKEIMEKNNIILSEVEQNNANLWHSIIADIVAKDKLGIEDEEILDAVRWHTTGKEDMSTLTKIIYIADMIEPSRKFEGVEDIRKLTFEDLDRGVYYGLTRSIEFLLTRNLMIDENTMKARNYFLLDSKFKG</sequence>
<organism evidence="8 9">
    <name type="scientific">Clostridium chromiireducens</name>
    <dbReference type="NCBI Taxonomy" id="225345"/>
    <lineage>
        <taxon>Bacteria</taxon>
        <taxon>Bacillati</taxon>
        <taxon>Bacillota</taxon>
        <taxon>Clostridia</taxon>
        <taxon>Eubacteriales</taxon>
        <taxon>Clostridiaceae</taxon>
        <taxon>Clostridium</taxon>
    </lineage>
</organism>
<dbReference type="SUPFAM" id="SSF109604">
    <property type="entry name" value="HD-domain/PDEase-like"/>
    <property type="match status" value="1"/>
</dbReference>
<dbReference type="InterPro" id="IPR006674">
    <property type="entry name" value="HD_domain"/>
</dbReference>
<dbReference type="InterPro" id="IPR003607">
    <property type="entry name" value="HD/PDEase_dom"/>
</dbReference>
<keyword evidence="3" id="KW-0547">Nucleotide-binding</keyword>
<comment type="catalytic activity">
    <reaction evidence="6">
        <text>P(1),P(4)-bis(5'-adenosyl) tetraphosphate + H2O = 2 ADP + 2 H(+)</text>
        <dbReference type="Rhea" id="RHEA:24252"/>
        <dbReference type="ChEBI" id="CHEBI:15377"/>
        <dbReference type="ChEBI" id="CHEBI:15378"/>
        <dbReference type="ChEBI" id="CHEBI:58141"/>
        <dbReference type="ChEBI" id="CHEBI:456216"/>
        <dbReference type="EC" id="3.6.1.41"/>
    </reaction>
</comment>
<dbReference type="InterPro" id="IPR051094">
    <property type="entry name" value="Diverse_Catalytic_Enzymes"/>
</dbReference>
<evidence type="ECO:0000256" key="2">
    <source>
        <dbReference type="ARBA" id="ARBA00022723"/>
    </source>
</evidence>
<dbReference type="CDD" id="cd00077">
    <property type="entry name" value="HDc"/>
    <property type="match status" value="1"/>
</dbReference>
<dbReference type="SMART" id="SM00471">
    <property type="entry name" value="HDc"/>
    <property type="match status" value="1"/>
</dbReference>
<dbReference type="RefSeq" id="WP_119368036.1">
    <property type="nucleotide sequence ID" value="NZ_QXDJ01000007.1"/>
</dbReference>
<dbReference type="InterPro" id="IPR005249">
    <property type="entry name" value="YqeK"/>
</dbReference>